<evidence type="ECO:0000313" key="4">
    <source>
        <dbReference type="Proteomes" id="UP000095347"/>
    </source>
</evidence>
<dbReference type="CDD" id="cd06257">
    <property type="entry name" value="DnaJ"/>
    <property type="match status" value="1"/>
</dbReference>
<dbReference type="Pfam" id="PF00226">
    <property type="entry name" value="DnaJ"/>
    <property type="match status" value="1"/>
</dbReference>
<dbReference type="PRINTS" id="PR00625">
    <property type="entry name" value="JDOMAIN"/>
</dbReference>
<dbReference type="PROSITE" id="PS50076">
    <property type="entry name" value="DNAJ_2"/>
    <property type="match status" value="1"/>
</dbReference>
<protein>
    <recommendedName>
        <fullName evidence="2">J domain-containing protein</fullName>
    </recommendedName>
</protein>
<dbReference type="AlphaFoldDB" id="A0A1E5Q4P1"/>
<reference evidence="4" key="1">
    <citation type="submission" date="2016-07" db="EMBL/GenBank/DDBJ databases">
        <authorList>
            <person name="Florea S."/>
            <person name="Webb J.S."/>
            <person name="Jaromczyk J."/>
            <person name="Schardl C.L."/>
        </authorList>
    </citation>
    <scope>NUCLEOTIDE SEQUENCE [LARGE SCALE GENOMIC DNA]</scope>
    <source>
        <strain evidence="4">MV-1</strain>
    </source>
</reference>
<dbReference type="SUPFAM" id="SSF46565">
    <property type="entry name" value="Chaperone J-domain"/>
    <property type="match status" value="1"/>
</dbReference>
<evidence type="ECO:0000256" key="1">
    <source>
        <dbReference type="ARBA" id="ARBA00023186"/>
    </source>
</evidence>
<dbReference type="Proteomes" id="UP000095347">
    <property type="component" value="Unassembled WGS sequence"/>
</dbReference>
<keyword evidence="4" id="KW-1185">Reference proteome</keyword>
<dbReference type="Gene3D" id="1.10.287.110">
    <property type="entry name" value="DnaJ domain"/>
    <property type="match status" value="1"/>
</dbReference>
<evidence type="ECO:0000259" key="2">
    <source>
        <dbReference type="PROSITE" id="PS50076"/>
    </source>
</evidence>
<dbReference type="PANTHER" id="PTHR44145">
    <property type="entry name" value="DNAJ HOMOLOG SUBFAMILY A MEMBER 3, MITOCHONDRIAL"/>
    <property type="match status" value="1"/>
</dbReference>
<accession>A0A1E5Q4P1</accession>
<evidence type="ECO:0000313" key="3">
    <source>
        <dbReference type="EMBL" id="OEJ65159.1"/>
    </source>
</evidence>
<dbReference type="InterPro" id="IPR036869">
    <property type="entry name" value="J_dom_sf"/>
</dbReference>
<gene>
    <name evidence="3" type="ORF">BEN30_15560</name>
</gene>
<comment type="caution">
    <text evidence="3">The sequence shown here is derived from an EMBL/GenBank/DDBJ whole genome shotgun (WGS) entry which is preliminary data.</text>
</comment>
<dbReference type="EMBL" id="MCGG01000055">
    <property type="protein sequence ID" value="OEJ65159.1"/>
    <property type="molecule type" value="Genomic_DNA"/>
</dbReference>
<sequence length="177" mass="20270">MRVCDRQGCSQEGTFRTHRSPREMGSHVWYCDDHIREHNKAWNYFDGLTDEEVEAVIKNDTVWQRPTWELGSKADQAKARAFAAGGRIQDDFGLFNDATGHTQDQRKNRIFHPDTPEAKAYAILDLSPPITIEDLKARYKKLVKRHHPDANGGSKEAEEAFKEIALAYQTILKHFSG</sequence>
<dbReference type="SMART" id="SM00271">
    <property type="entry name" value="DnaJ"/>
    <property type="match status" value="1"/>
</dbReference>
<dbReference type="InterPro" id="IPR051938">
    <property type="entry name" value="Apopto_cytoskel_mod"/>
</dbReference>
<dbReference type="STRING" id="28181.BEN30_15560"/>
<feature type="domain" description="J" evidence="2">
    <location>
        <begin position="119"/>
        <end position="176"/>
    </location>
</feature>
<name>A0A1E5Q4P1_9PROT</name>
<proteinExistence type="predicted"/>
<keyword evidence="1" id="KW-0143">Chaperone</keyword>
<dbReference type="InterPro" id="IPR001623">
    <property type="entry name" value="DnaJ_domain"/>
</dbReference>
<dbReference type="PANTHER" id="PTHR44145:SF3">
    <property type="entry name" value="DNAJ HOMOLOG SUBFAMILY A MEMBER 3, MITOCHONDRIAL"/>
    <property type="match status" value="1"/>
</dbReference>
<organism evidence="3 4">
    <name type="scientific">Magnetovibrio blakemorei</name>
    <dbReference type="NCBI Taxonomy" id="28181"/>
    <lineage>
        <taxon>Bacteria</taxon>
        <taxon>Pseudomonadati</taxon>
        <taxon>Pseudomonadota</taxon>
        <taxon>Alphaproteobacteria</taxon>
        <taxon>Rhodospirillales</taxon>
        <taxon>Magnetovibrionaceae</taxon>
        <taxon>Magnetovibrio</taxon>
    </lineage>
</organism>